<accession>A0A1H0X8G5</accession>
<evidence type="ECO:0000313" key="2">
    <source>
        <dbReference type="Proteomes" id="UP000199691"/>
    </source>
</evidence>
<proteinExistence type="predicted"/>
<name>A0A1H0X8G5_9PSEU</name>
<dbReference type="EMBL" id="FNIX01000056">
    <property type="protein sequence ID" value="SDP99241.1"/>
    <property type="molecule type" value="Genomic_DNA"/>
</dbReference>
<reference evidence="2" key="1">
    <citation type="submission" date="2016-10" db="EMBL/GenBank/DDBJ databases">
        <authorList>
            <person name="Varghese N."/>
            <person name="Submissions S."/>
        </authorList>
    </citation>
    <scope>NUCLEOTIDE SEQUENCE [LARGE SCALE GENOMIC DNA]</scope>
    <source>
        <strain evidence="2">CGMCC 4.6609</strain>
    </source>
</reference>
<keyword evidence="2" id="KW-1185">Reference proteome</keyword>
<evidence type="ECO:0000313" key="1">
    <source>
        <dbReference type="EMBL" id="SDP99241.1"/>
    </source>
</evidence>
<dbReference type="Proteomes" id="UP000199691">
    <property type="component" value="Unassembled WGS sequence"/>
</dbReference>
<dbReference type="AlphaFoldDB" id="A0A1H0X8G5"/>
<gene>
    <name evidence="1" type="ORF">SAMN05421507_1562</name>
</gene>
<sequence>MQGKFDGSVNPTLPDSGSYSNTEVFVTRLCYKAYQPEQKCSPWS</sequence>
<protein>
    <submittedName>
        <fullName evidence="1">Uncharacterized protein</fullName>
    </submittedName>
</protein>
<organism evidence="1 2">
    <name type="scientific">Lentzea jiangxiensis</name>
    <dbReference type="NCBI Taxonomy" id="641025"/>
    <lineage>
        <taxon>Bacteria</taxon>
        <taxon>Bacillati</taxon>
        <taxon>Actinomycetota</taxon>
        <taxon>Actinomycetes</taxon>
        <taxon>Pseudonocardiales</taxon>
        <taxon>Pseudonocardiaceae</taxon>
        <taxon>Lentzea</taxon>
    </lineage>
</organism>